<dbReference type="Proteomes" id="UP000548685">
    <property type="component" value="Unassembled WGS sequence"/>
</dbReference>
<organism evidence="3 4">
    <name type="scientific">Erythrobacter ramosus</name>
    <dbReference type="NCBI Taxonomy" id="35811"/>
    <lineage>
        <taxon>Bacteria</taxon>
        <taxon>Pseudomonadati</taxon>
        <taxon>Pseudomonadota</taxon>
        <taxon>Alphaproteobacteria</taxon>
        <taxon>Sphingomonadales</taxon>
        <taxon>Erythrobacteraceae</taxon>
        <taxon>Erythrobacter/Porphyrobacter group</taxon>
        <taxon>Erythrobacter</taxon>
    </lineage>
</organism>
<proteinExistence type="predicted"/>
<feature type="transmembrane region" description="Helical" evidence="1">
    <location>
        <begin position="12"/>
        <end position="30"/>
    </location>
</feature>
<keyword evidence="1" id="KW-0812">Transmembrane</keyword>
<sequence>MTNRDGWPEATSYLLLLAAIPPLLLIPLNHDVVWQLWIGREMTAGAQLYVDILEINPPLWFWIAQSLNVLAESIRAPATGTLIIAFGLTIGISITLLSRLISDKRAIQRFAVYAAVLTATIVLPLNDFGQREHFVLIVSIPYCALIAARLDGKSPSNRLASAIGLLAALGFALKHYFVLVPLALELLLFLSRRADWRALRAETVVLGTSALTYAACIFIFAPEFIKTMVPLVRLAYDSYNVQFSEQLQHSFVGVYLFAGFGFLVYGWPASKLSQALIVASVMFLGAYFLQQKGFRYQALPATGLMFLGIVMEIMEARLRSFRQRAGASMLSLALLFPIVVAIASGTYFNSKRIEAELATEDLSSGDVVLTLGANPSDIWPMNYERGLVWPSRHFAFWMLPTFAKRTSPELEAFADRVRLDTAHDIACLPPDRILVSSTYGRSWEGVRSFDILGFFRANKEFEEVFRQYSIGHRYGRFQGYDLVGKIDRPDNCRPRSPSAQGDIGAS</sequence>
<feature type="transmembrane region" description="Helical" evidence="1">
    <location>
        <begin position="272"/>
        <end position="289"/>
    </location>
</feature>
<name>A0A6I4UHQ6_9SPHN</name>
<protein>
    <recommendedName>
        <fullName evidence="6">Glycosyltransferase RgtA/B/C/D-like domain-containing protein</fullName>
    </recommendedName>
</protein>
<feature type="transmembrane region" description="Helical" evidence="1">
    <location>
        <begin position="246"/>
        <end position="266"/>
    </location>
</feature>
<dbReference type="RefSeq" id="WP_160759214.1">
    <property type="nucleotide sequence ID" value="NZ_BAAADZ010000002.1"/>
</dbReference>
<dbReference type="EMBL" id="JACICE010000001">
    <property type="protein sequence ID" value="MBB3775344.1"/>
    <property type="molecule type" value="Genomic_DNA"/>
</dbReference>
<reference evidence="2 5" key="2">
    <citation type="submission" date="2020-08" db="EMBL/GenBank/DDBJ databases">
        <title>Genomic Encyclopedia of Type Strains, Phase IV (KMG-IV): sequencing the most valuable type-strain genomes for metagenomic binning, comparative biology and taxonomic classification.</title>
        <authorList>
            <person name="Goeker M."/>
        </authorList>
    </citation>
    <scope>NUCLEOTIDE SEQUENCE [LARGE SCALE GENOMIC DNA]</scope>
    <source>
        <strain evidence="2 5">DSM 8510</strain>
    </source>
</reference>
<evidence type="ECO:0000313" key="2">
    <source>
        <dbReference type="EMBL" id="MBB3775344.1"/>
    </source>
</evidence>
<keyword evidence="1" id="KW-1133">Transmembrane helix</keyword>
<gene>
    <name evidence="2" type="ORF">FHS52_001287</name>
    <name evidence="3" type="ORF">GRI59_00180</name>
</gene>
<feature type="transmembrane region" description="Helical" evidence="1">
    <location>
        <begin position="326"/>
        <end position="348"/>
    </location>
</feature>
<evidence type="ECO:0000256" key="1">
    <source>
        <dbReference type="SAM" id="Phobius"/>
    </source>
</evidence>
<feature type="transmembrane region" description="Helical" evidence="1">
    <location>
        <begin position="204"/>
        <end position="225"/>
    </location>
</feature>
<feature type="transmembrane region" description="Helical" evidence="1">
    <location>
        <begin position="296"/>
        <end position="314"/>
    </location>
</feature>
<evidence type="ECO:0000313" key="5">
    <source>
        <dbReference type="Proteomes" id="UP000548685"/>
    </source>
</evidence>
<feature type="transmembrane region" description="Helical" evidence="1">
    <location>
        <begin position="110"/>
        <end position="128"/>
    </location>
</feature>
<evidence type="ECO:0008006" key="6">
    <source>
        <dbReference type="Google" id="ProtNLM"/>
    </source>
</evidence>
<comment type="caution">
    <text evidence="3">The sequence shown here is derived from an EMBL/GenBank/DDBJ whole genome shotgun (WGS) entry which is preliminary data.</text>
</comment>
<reference evidence="3 4" key="1">
    <citation type="submission" date="2019-12" db="EMBL/GenBank/DDBJ databases">
        <title>Genomic-based taxomic classification of the family Erythrobacteraceae.</title>
        <authorList>
            <person name="Xu L."/>
        </authorList>
    </citation>
    <scope>NUCLEOTIDE SEQUENCE [LARGE SCALE GENOMIC DNA]</scope>
    <source>
        <strain evidence="3 4">JCM 10282</strain>
    </source>
</reference>
<dbReference type="Proteomes" id="UP000430021">
    <property type="component" value="Unassembled WGS sequence"/>
</dbReference>
<dbReference type="AlphaFoldDB" id="A0A6I4UHQ6"/>
<dbReference type="EMBL" id="WTYB01000001">
    <property type="protein sequence ID" value="MXP37035.1"/>
    <property type="molecule type" value="Genomic_DNA"/>
</dbReference>
<accession>A0A6I4UHQ6</accession>
<keyword evidence="1" id="KW-0472">Membrane</keyword>
<feature type="transmembrane region" description="Helical" evidence="1">
    <location>
        <begin position="76"/>
        <end position="98"/>
    </location>
</feature>
<feature type="transmembrane region" description="Helical" evidence="1">
    <location>
        <begin position="162"/>
        <end position="184"/>
    </location>
</feature>
<evidence type="ECO:0000313" key="3">
    <source>
        <dbReference type="EMBL" id="MXP37035.1"/>
    </source>
</evidence>
<keyword evidence="5" id="KW-1185">Reference proteome</keyword>
<evidence type="ECO:0000313" key="4">
    <source>
        <dbReference type="Proteomes" id="UP000430021"/>
    </source>
</evidence>
<dbReference type="OrthoDB" id="6196188at2"/>